<feature type="domain" description="Myb-like" evidence="1">
    <location>
        <begin position="1"/>
        <end position="48"/>
    </location>
</feature>
<accession>D7LQ00</accession>
<protein>
    <submittedName>
        <fullName evidence="2">Predicted protein</fullName>
    </submittedName>
</protein>
<proteinExistence type="predicted"/>
<dbReference type="SUPFAM" id="SSF46689">
    <property type="entry name" value="Homeodomain-like"/>
    <property type="match status" value="1"/>
</dbReference>
<evidence type="ECO:0000313" key="3">
    <source>
        <dbReference type="Proteomes" id="UP000008694"/>
    </source>
</evidence>
<dbReference type="Proteomes" id="UP000008694">
    <property type="component" value="Unassembled WGS sequence"/>
</dbReference>
<dbReference type="CDD" id="cd00167">
    <property type="entry name" value="SANT"/>
    <property type="match status" value="1"/>
</dbReference>
<sequence>MGWTHIEDSLLLEDVRKYGTLKWKQVAVSMLSHQHSHVACKARILELIESNVAFSFIRSFRSKR</sequence>
<evidence type="ECO:0000313" key="2">
    <source>
        <dbReference type="EMBL" id="EFH51372.1"/>
    </source>
</evidence>
<organism evidence="3">
    <name type="scientific">Arabidopsis lyrata subsp. lyrata</name>
    <name type="common">Lyre-leaved rock-cress</name>
    <dbReference type="NCBI Taxonomy" id="81972"/>
    <lineage>
        <taxon>Eukaryota</taxon>
        <taxon>Viridiplantae</taxon>
        <taxon>Streptophyta</taxon>
        <taxon>Embryophyta</taxon>
        <taxon>Tracheophyta</taxon>
        <taxon>Spermatophyta</taxon>
        <taxon>Magnoliopsida</taxon>
        <taxon>eudicotyledons</taxon>
        <taxon>Gunneridae</taxon>
        <taxon>Pentapetalae</taxon>
        <taxon>rosids</taxon>
        <taxon>malvids</taxon>
        <taxon>Brassicales</taxon>
        <taxon>Brassicaceae</taxon>
        <taxon>Camelineae</taxon>
        <taxon>Arabidopsis</taxon>
    </lineage>
</organism>
<dbReference type="AlphaFoldDB" id="D7LQ00"/>
<evidence type="ECO:0000259" key="1">
    <source>
        <dbReference type="PROSITE" id="PS50090"/>
    </source>
</evidence>
<dbReference type="EMBL" id="GL348717">
    <property type="protein sequence ID" value="EFH51372.1"/>
    <property type="molecule type" value="Genomic_DNA"/>
</dbReference>
<dbReference type="Gene3D" id="1.10.10.60">
    <property type="entry name" value="Homeodomain-like"/>
    <property type="match status" value="1"/>
</dbReference>
<name>D7LQ00_ARALL</name>
<dbReference type="HOGENOM" id="CLU_2870639_0_0_1"/>
<dbReference type="InterPro" id="IPR009057">
    <property type="entry name" value="Homeodomain-like_sf"/>
</dbReference>
<dbReference type="Pfam" id="PF13921">
    <property type="entry name" value="Myb_DNA-bind_6"/>
    <property type="match status" value="1"/>
</dbReference>
<dbReference type="InterPro" id="IPR001005">
    <property type="entry name" value="SANT/Myb"/>
</dbReference>
<keyword evidence="3" id="KW-1185">Reference proteome</keyword>
<dbReference type="PROSITE" id="PS50090">
    <property type="entry name" value="MYB_LIKE"/>
    <property type="match status" value="1"/>
</dbReference>
<gene>
    <name evidence="2" type="ORF">ARALYDRAFT_904437</name>
</gene>
<reference evidence="3" key="1">
    <citation type="journal article" date="2011" name="Nat. Genet.">
        <title>The Arabidopsis lyrata genome sequence and the basis of rapid genome size change.</title>
        <authorList>
            <person name="Hu T.T."/>
            <person name="Pattyn P."/>
            <person name="Bakker E.G."/>
            <person name="Cao J."/>
            <person name="Cheng J.-F."/>
            <person name="Clark R.M."/>
            <person name="Fahlgren N."/>
            <person name="Fawcett J.A."/>
            <person name="Grimwood J."/>
            <person name="Gundlach H."/>
            <person name="Haberer G."/>
            <person name="Hollister J.D."/>
            <person name="Ossowski S."/>
            <person name="Ottilar R.P."/>
            <person name="Salamov A.A."/>
            <person name="Schneeberger K."/>
            <person name="Spannagl M."/>
            <person name="Wang X."/>
            <person name="Yang L."/>
            <person name="Nasrallah M.E."/>
            <person name="Bergelson J."/>
            <person name="Carrington J.C."/>
            <person name="Gaut B.S."/>
            <person name="Schmutz J."/>
            <person name="Mayer K.F.X."/>
            <person name="Van de Peer Y."/>
            <person name="Grigoriev I.V."/>
            <person name="Nordborg M."/>
            <person name="Weigel D."/>
            <person name="Guo Y.-L."/>
        </authorList>
    </citation>
    <scope>NUCLEOTIDE SEQUENCE [LARGE SCALE GENOMIC DNA]</scope>
    <source>
        <strain evidence="3">cv. MN47</strain>
    </source>
</reference>
<dbReference type="Gramene" id="scaffold_500141.1">
    <property type="protein sequence ID" value="scaffold_500141.1"/>
    <property type="gene ID" value="scaffold_500141.1"/>
</dbReference>